<evidence type="ECO:0000313" key="1">
    <source>
        <dbReference type="EMBL" id="TDM12750.1"/>
    </source>
</evidence>
<dbReference type="InterPro" id="IPR004260">
    <property type="entry name" value="Pyr-dimer_DNA_glycosylase"/>
</dbReference>
<dbReference type="RefSeq" id="WP_133442965.1">
    <property type="nucleotide sequence ID" value="NZ_SCWB01000002.1"/>
</dbReference>
<keyword evidence="2" id="KW-1185">Reference proteome</keyword>
<protein>
    <submittedName>
        <fullName evidence="1">Uncharacterized protein</fullName>
    </submittedName>
</protein>
<gene>
    <name evidence="1" type="ORF">ERX29_01740</name>
</gene>
<organism evidence="1 2">
    <name type="scientific">Macrococcus lamae</name>
    <dbReference type="NCBI Taxonomy" id="198484"/>
    <lineage>
        <taxon>Bacteria</taxon>
        <taxon>Bacillati</taxon>
        <taxon>Bacillota</taxon>
        <taxon>Bacilli</taxon>
        <taxon>Bacillales</taxon>
        <taxon>Staphylococcaceae</taxon>
        <taxon>Macrococcus</taxon>
    </lineage>
</organism>
<proteinExistence type="predicted"/>
<dbReference type="EMBL" id="SCWB01000002">
    <property type="protein sequence ID" value="TDM12750.1"/>
    <property type="molecule type" value="Genomic_DNA"/>
</dbReference>
<evidence type="ECO:0000313" key="2">
    <source>
        <dbReference type="Proteomes" id="UP000294802"/>
    </source>
</evidence>
<name>A0A4R6BWK8_9STAP</name>
<dbReference type="Proteomes" id="UP000294802">
    <property type="component" value="Unassembled WGS sequence"/>
</dbReference>
<dbReference type="Pfam" id="PF03013">
    <property type="entry name" value="Pyr_excise"/>
    <property type="match status" value="1"/>
</dbReference>
<sequence>MQIFRPYESHEQSALYLDNRRLSKQVLELYQIIRVCLAKMEIIEGNTRYLSHPVVKHIYNNGHPYLPDALHFLHACDMEHQRRGGRRNEAFRDDVIRLTEMIHNNYKQFNDNKIPPYYVYGDDKVYGDSVYQLYRELLYQKWLDDTIAPRCGVNLMGR</sequence>
<reference evidence="1 2" key="1">
    <citation type="submission" date="2019-01" db="EMBL/GenBank/DDBJ databases">
        <title>Draft genome sequences of the type strains of six Macrococcus species.</title>
        <authorList>
            <person name="Mazhar S."/>
            <person name="Altermann E."/>
            <person name="Hill C."/>
            <person name="Mcauliffe O."/>
        </authorList>
    </citation>
    <scope>NUCLEOTIDE SEQUENCE [LARGE SCALE GENOMIC DNA]</scope>
    <source>
        <strain evidence="1 2">CCM4815</strain>
    </source>
</reference>
<dbReference type="AlphaFoldDB" id="A0A4R6BWK8"/>
<dbReference type="OrthoDB" id="2389007at2"/>
<accession>A0A4R6BWK8</accession>
<comment type="caution">
    <text evidence="1">The sequence shown here is derived from an EMBL/GenBank/DDBJ whole genome shotgun (WGS) entry which is preliminary data.</text>
</comment>